<protein>
    <submittedName>
        <fullName evidence="3">Chemotaxis protein</fullName>
    </submittedName>
</protein>
<dbReference type="PROSITE" id="PS50885">
    <property type="entry name" value="HAMP"/>
    <property type="match status" value="1"/>
</dbReference>
<accession>A0ABT7K611</accession>
<gene>
    <name evidence="3" type="ORF">PY649_34975</name>
</gene>
<feature type="region of interest" description="Disordered" evidence="1">
    <location>
        <begin position="1"/>
        <end position="23"/>
    </location>
</feature>
<feature type="non-terminal residue" evidence="3">
    <location>
        <position position="1"/>
    </location>
</feature>
<evidence type="ECO:0000313" key="4">
    <source>
        <dbReference type="Proteomes" id="UP001172645"/>
    </source>
</evidence>
<evidence type="ECO:0000259" key="2">
    <source>
        <dbReference type="PROSITE" id="PS50885"/>
    </source>
</evidence>
<reference evidence="3" key="1">
    <citation type="submission" date="2023-06" db="EMBL/GenBank/DDBJ databases">
        <title>Phylogenetic Diversity of Rhizobium strains.</title>
        <authorList>
            <person name="Moura F.T."/>
            <person name="Helene L.C.F."/>
            <person name="Hungria M."/>
        </authorList>
    </citation>
    <scope>NUCLEOTIDE SEQUENCE</scope>
    <source>
        <strain evidence="3">CCGE526</strain>
    </source>
</reference>
<evidence type="ECO:0000256" key="1">
    <source>
        <dbReference type="SAM" id="MobiDB-lite"/>
    </source>
</evidence>
<dbReference type="EMBL" id="JARFYM010000144">
    <property type="protein sequence ID" value="MDL2404052.1"/>
    <property type="molecule type" value="Genomic_DNA"/>
</dbReference>
<name>A0ABT7K611_9HYPH</name>
<evidence type="ECO:0000313" key="3">
    <source>
        <dbReference type="EMBL" id="MDL2404052.1"/>
    </source>
</evidence>
<comment type="caution">
    <text evidence="3">The sequence shown here is derived from an EMBL/GenBank/DDBJ whole genome shotgun (WGS) entry which is preliminary data.</text>
</comment>
<feature type="non-terminal residue" evidence="3">
    <location>
        <position position="98"/>
    </location>
</feature>
<sequence>AAQEQEINAERQQNLRQQQDEAQEQARVVATIGRALEDLAQGDLTVRCGDIGTGYAGLRNNFNEALSHLEAAMGRVNAKGNDIGVSKEEIRRASNELS</sequence>
<organism evidence="3 4">
    <name type="scientific">Rhizobium mayense</name>
    <dbReference type="NCBI Taxonomy" id="1312184"/>
    <lineage>
        <taxon>Bacteria</taxon>
        <taxon>Pseudomonadati</taxon>
        <taxon>Pseudomonadota</taxon>
        <taxon>Alphaproteobacteria</taxon>
        <taxon>Hyphomicrobiales</taxon>
        <taxon>Rhizobiaceae</taxon>
        <taxon>Rhizobium/Agrobacterium group</taxon>
        <taxon>Rhizobium</taxon>
    </lineage>
</organism>
<proteinExistence type="predicted"/>
<keyword evidence="4" id="KW-1185">Reference proteome</keyword>
<feature type="domain" description="HAMP" evidence="2">
    <location>
        <begin position="23"/>
        <end position="74"/>
    </location>
</feature>
<dbReference type="InterPro" id="IPR003660">
    <property type="entry name" value="HAMP_dom"/>
</dbReference>
<dbReference type="Proteomes" id="UP001172645">
    <property type="component" value="Unassembled WGS sequence"/>
</dbReference>